<dbReference type="EMBL" id="LNYU01000011">
    <property type="protein sequence ID" value="KTD66216.1"/>
    <property type="molecule type" value="Genomic_DNA"/>
</dbReference>
<name>A0A0W0ZAT2_9GAMM</name>
<keyword evidence="3" id="KW-1185">Reference proteome</keyword>
<proteinExistence type="predicted"/>
<keyword evidence="1" id="KW-1133">Transmembrane helix</keyword>
<dbReference type="GO" id="GO:0019867">
    <property type="term" value="C:outer membrane"/>
    <property type="evidence" value="ECO:0007669"/>
    <property type="project" value="InterPro"/>
</dbReference>
<feature type="transmembrane region" description="Helical" evidence="1">
    <location>
        <begin position="65"/>
        <end position="86"/>
    </location>
</feature>
<dbReference type="InterPro" id="IPR009838">
    <property type="entry name" value="T4SS_TraL"/>
</dbReference>
<keyword evidence="1" id="KW-0812">Transmembrane</keyword>
<accession>A0A0W0ZAT2</accession>
<feature type="transmembrane region" description="Helical" evidence="1">
    <location>
        <begin position="27"/>
        <end position="53"/>
    </location>
</feature>
<reference evidence="2 3" key="1">
    <citation type="submission" date="2015-11" db="EMBL/GenBank/DDBJ databases">
        <title>Genomic analysis of 38 Legionella species identifies large and diverse effector repertoires.</title>
        <authorList>
            <person name="Burstein D."/>
            <person name="Amaro F."/>
            <person name="Zusman T."/>
            <person name="Lifshitz Z."/>
            <person name="Cohen O."/>
            <person name="Gilbert J.A."/>
            <person name="Pupko T."/>
            <person name="Shuman H.A."/>
            <person name="Segal G."/>
        </authorList>
    </citation>
    <scope>NUCLEOTIDE SEQUENCE [LARGE SCALE GENOMIC DNA]</scope>
    <source>
        <strain evidence="2 3">SC-63-C7</strain>
    </source>
</reference>
<evidence type="ECO:0000256" key="1">
    <source>
        <dbReference type="SAM" id="Phobius"/>
    </source>
</evidence>
<dbReference type="Proteomes" id="UP000054703">
    <property type="component" value="Unassembled WGS sequence"/>
</dbReference>
<dbReference type="OrthoDB" id="5651788at2"/>
<keyword evidence="1" id="KW-0472">Membrane</keyword>
<evidence type="ECO:0000313" key="3">
    <source>
        <dbReference type="Proteomes" id="UP000054703"/>
    </source>
</evidence>
<organism evidence="2 3">
    <name type="scientific">Legionella santicrucis</name>
    <dbReference type="NCBI Taxonomy" id="45074"/>
    <lineage>
        <taxon>Bacteria</taxon>
        <taxon>Pseudomonadati</taxon>
        <taxon>Pseudomonadota</taxon>
        <taxon>Gammaproteobacteria</taxon>
        <taxon>Legionellales</taxon>
        <taxon>Legionellaceae</taxon>
        <taxon>Legionella</taxon>
    </lineage>
</organism>
<evidence type="ECO:0000313" key="2">
    <source>
        <dbReference type="EMBL" id="KTD66216.1"/>
    </source>
</evidence>
<comment type="caution">
    <text evidence="2">The sequence shown here is derived from an EMBL/GenBank/DDBJ whole genome shotgun (WGS) entry which is preliminary data.</text>
</comment>
<gene>
    <name evidence="2" type="ORF">Lsan_0648</name>
</gene>
<sequence length="96" mass="10607">MARDYKTFKLSDEPKIAGIPVTTGLPLFLLTGIGLITGLSYQLFLIGAAMSVAMHLKFGGLPIRILLSIVYWSLPHRITSLLFPGFPDSANRLYIR</sequence>
<protein>
    <submittedName>
        <fullName evidence="2">Putative conjugative transfer protein TraL</fullName>
    </submittedName>
</protein>
<dbReference type="RefSeq" id="WP_058513110.1">
    <property type="nucleotide sequence ID" value="NZ_CAAAIH010000031.1"/>
</dbReference>
<dbReference type="NCBIfam" id="TIGR02762">
    <property type="entry name" value="TraL_TIGR"/>
    <property type="match status" value="1"/>
</dbReference>
<dbReference type="STRING" id="45074.Lsan_0648"/>
<dbReference type="AlphaFoldDB" id="A0A0W0ZAT2"/>
<dbReference type="PATRIC" id="fig|45074.5.peg.682"/>